<evidence type="ECO:0000256" key="1">
    <source>
        <dbReference type="ARBA" id="ARBA00004123"/>
    </source>
</evidence>
<dbReference type="Gene3D" id="1.20.5.170">
    <property type="match status" value="1"/>
</dbReference>
<gene>
    <name evidence="8" type="ORF">KSP40_PGU003254</name>
</gene>
<name>A0ABR2M4D7_9ASPA</name>
<evidence type="ECO:0000259" key="7">
    <source>
        <dbReference type="PROSITE" id="PS50217"/>
    </source>
</evidence>
<keyword evidence="2" id="KW-0805">Transcription regulation</keyword>
<keyword evidence="6" id="KW-0175">Coiled coil</keyword>
<reference evidence="8 9" key="1">
    <citation type="journal article" date="2022" name="Nat. Plants">
        <title>Genomes of leafy and leafless Platanthera orchids illuminate the evolution of mycoheterotrophy.</title>
        <authorList>
            <person name="Li M.H."/>
            <person name="Liu K.W."/>
            <person name="Li Z."/>
            <person name="Lu H.C."/>
            <person name="Ye Q.L."/>
            <person name="Zhang D."/>
            <person name="Wang J.Y."/>
            <person name="Li Y.F."/>
            <person name="Zhong Z.M."/>
            <person name="Liu X."/>
            <person name="Yu X."/>
            <person name="Liu D.K."/>
            <person name="Tu X.D."/>
            <person name="Liu B."/>
            <person name="Hao Y."/>
            <person name="Liao X.Y."/>
            <person name="Jiang Y.T."/>
            <person name="Sun W.H."/>
            <person name="Chen J."/>
            <person name="Chen Y.Q."/>
            <person name="Ai Y."/>
            <person name="Zhai J.W."/>
            <person name="Wu S.S."/>
            <person name="Zhou Z."/>
            <person name="Hsiao Y.Y."/>
            <person name="Wu W.L."/>
            <person name="Chen Y.Y."/>
            <person name="Lin Y.F."/>
            <person name="Hsu J.L."/>
            <person name="Li C.Y."/>
            <person name="Wang Z.W."/>
            <person name="Zhao X."/>
            <person name="Zhong W.Y."/>
            <person name="Ma X.K."/>
            <person name="Ma L."/>
            <person name="Huang J."/>
            <person name="Chen G.Z."/>
            <person name="Huang M.Z."/>
            <person name="Huang L."/>
            <person name="Peng D.H."/>
            <person name="Luo Y.B."/>
            <person name="Zou S.Q."/>
            <person name="Chen S.P."/>
            <person name="Lan S."/>
            <person name="Tsai W.C."/>
            <person name="Van de Peer Y."/>
            <person name="Liu Z.J."/>
        </authorList>
    </citation>
    <scope>NUCLEOTIDE SEQUENCE [LARGE SCALE GENOMIC DNA]</scope>
    <source>
        <strain evidence="8">Lor288</strain>
    </source>
</reference>
<dbReference type="PANTHER" id="PTHR45764:SF21">
    <property type="entry name" value="OS03G0770000 PROTEIN"/>
    <property type="match status" value="1"/>
</dbReference>
<organism evidence="8 9">
    <name type="scientific">Platanthera guangdongensis</name>
    <dbReference type="NCBI Taxonomy" id="2320717"/>
    <lineage>
        <taxon>Eukaryota</taxon>
        <taxon>Viridiplantae</taxon>
        <taxon>Streptophyta</taxon>
        <taxon>Embryophyta</taxon>
        <taxon>Tracheophyta</taxon>
        <taxon>Spermatophyta</taxon>
        <taxon>Magnoliopsida</taxon>
        <taxon>Liliopsida</taxon>
        <taxon>Asparagales</taxon>
        <taxon>Orchidaceae</taxon>
        <taxon>Orchidoideae</taxon>
        <taxon>Orchideae</taxon>
        <taxon>Orchidinae</taxon>
        <taxon>Platanthera</taxon>
    </lineage>
</organism>
<keyword evidence="3" id="KW-0238">DNA-binding</keyword>
<keyword evidence="9" id="KW-1185">Reference proteome</keyword>
<dbReference type="CDD" id="cd14702">
    <property type="entry name" value="bZIP_plant_GBF1"/>
    <property type="match status" value="1"/>
</dbReference>
<dbReference type="SMART" id="SM00338">
    <property type="entry name" value="BRLZ"/>
    <property type="match status" value="1"/>
</dbReference>
<comment type="caution">
    <text evidence="8">The sequence shown here is derived from an EMBL/GenBank/DDBJ whole genome shotgun (WGS) entry which is preliminary data.</text>
</comment>
<keyword evidence="5" id="KW-0539">Nucleus</keyword>
<evidence type="ECO:0000256" key="5">
    <source>
        <dbReference type="ARBA" id="ARBA00023242"/>
    </source>
</evidence>
<evidence type="ECO:0000256" key="2">
    <source>
        <dbReference type="ARBA" id="ARBA00023015"/>
    </source>
</evidence>
<dbReference type="PROSITE" id="PS00036">
    <property type="entry name" value="BZIP_BASIC"/>
    <property type="match status" value="1"/>
</dbReference>
<dbReference type="InterPro" id="IPR046347">
    <property type="entry name" value="bZIP_sf"/>
</dbReference>
<evidence type="ECO:0000256" key="4">
    <source>
        <dbReference type="ARBA" id="ARBA00023163"/>
    </source>
</evidence>
<evidence type="ECO:0000256" key="3">
    <source>
        <dbReference type="ARBA" id="ARBA00023125"/>
    </source>
</evidence>
<proteinExistence type="predicted"/>
<dbReference type="SUPFAM" id="SSF57959">
    <property type="entry name" value="Leucine zipper domain"/>
    <property type="match status" value="1"/>
</dbReference>
<dbReference type="PANTHER" id="PTHR45764">
    <property type="entry name" value="BZIP TRANSCRIPTION FACTOR 44"/>
    <property type="match status" value="1"/>
</dbReference>
<sequence>MTSSRPSPADLASRSAEPVVEPMEFLAALEGWEPRPSSEPDRSELRVVPAEDRRLKRMMSNRESARRSRMRKQQHLEDLLNQLNRQREVKRELSNRLSAVAQYSIFLRFDNDRLRSEWASLHRRLAEIRRLLLNREFQRLNSQSAASACGGFGSGAGGESNFSSLIVNK</sequence>
<dbReference type="InterPro" id="IPR045314">
    <property type="entry name" value="bZIP_plant_GBF1"/>
</dbReference>
<dbReference type="Proteomes" id="UP001412067">
    <property type="component" value="Unassembled WGS sequence"/>
</dbReference>
<evidence type="ECO:0000313" key="9">
    <source>
        <dbReference type="Proteomes" id="UP001412067"/>
    </source>
</evidence>
<keyword evidence="4" id="KW-0804">Transcription</keyword>
<protein>
    <recommendedName>
        <fullName evidence="7">BZIP domain-containing protein</fullName>
    </recommendedName>
</protein>
<feature type="coiled-coil region" evidence="6">
    <location>
        <begin position="62"/>
        <end position="96"/>
    </location>
</feature>
<dbReference type="EMBL" id="JBBWWR010000012">
    <property type="protein sequence ID" value="KAK8958990.1"/>
    <property type="molecule type" value="Genomic_DNA"/>
</dbReference>
<evidence type="ECO:0000256" key="6">
    <source>
        <dbReference type="SAM" id="Coils"/>
    </source>
</evidence>
<evidence type="ECO:0000313" key="8">
    <source>
        <dbReference type="EMBL" id="KAK8958990.1"/>
    </source>
</evidence>
<dbReference type="Pfam" id="PF00170">
    <property type="entry name" value="bZIP_1"/>
    <property type="match status" value="1"/>
</dbReference>
<dbReference type="PROSITE" id="PS50217">
    <property type="entry name" value="BZIP"/>
    <property type="match status" value="1"/>
</dbReference>
<accession>A0ABR2M4D7</accession>
<feature type="domain" description="BZIP" evidence="7">
    <location>
        <begin position="51"/>
        <end position="102"/>
    </location>
</feature>
<dbReference type="InterPro" id="IPR004827">
    <property type="entry name" value="bZIP"/>
</dbReference>
<comment type="subcellular location">
    <subcellularLocation>
        <location evidence="1">Nucleus</location>
    </subcellularLocation>
</comment>